<dbReference type="OrthoDB" id="6359816at2759"/>
<dbReference type="Pfam" id="PF00651">
    <property type="entry name" value="BTB"/>
    <property type="match status" value="1"/>
</dbReference>
<dbReference type="PROSITE" id="PS50097">
    <property type="entry name" value="BTB"/>
    <property type="match status" value="1"/>
</dbReference>
<accession>A0A2V1DFK8</accession>
<keyword evidence="4" id="KW-1185">Reference proteome</keyword>
<dbReference type="CDD" id="cd18186">
    <property type="entry name" value="BTB_POZ_ZBTB_KLHL-like"/>
    <property type="match status" value="1"/>
</dbReference>
<dbReference type="AlphaFoldDB" id="A0A2V1DFK8"/>
<gene>
    <name evidence="3" type="ORF">DM02DRAFT_102746</name>
</gene>
<feature type="region of interest" description="Disordered" evidence="1">
    <location>
        <begin position="150"/>
        <end position="197"/>
    </location>
</feature>
<evidence type="ECO:0000256" key="1">
    <source>
        <dbReference type="SAM" id="MobiDB-lite"/>
    </source>
</evidence>
<feature type="domain" description="BTB" evidence="2">
    <location>
        <begin position="60"/>
        <end position="128"/>
    </location>
</feature>
<proteinExistence type="predicted"/>
<dbReference type="SUPFAM" id="SSF54695">
    <property type="entry name" value="POZ domain"/>
    <property type="match status" value="1"/>
</dbReference>
<evidence type="ECO:0000259" key="2">
    <source>
        <dbReference type="PROSITE" id="PS50097"/>
    </source>
</evidence>
<name>A0A2V1DFK8_9PLEO</name>
<dbReference type="PANTHER" id="PTHR47843">
    <property type="entry name" value="BTB DOMAIN-CONTAINING PROTEIN-RELATED"/>
    <property type="match status" value="1"/>
</dbReference>
<dbReference type="Gene3D" id="3.30.710.10">
    <property type="entry name" value="Potassium Channel Kv1.1, Chain A"/>
    <property type="match status" value="1"/>
</dbReference>
<evidence type="ECO:0000313" key="4">
    <source>
        <dbReference type="Proteomes" id="UP000244855"/>
    </source>
</evidence>
<dbReference type="InterPro" id="IPR000210">
    <property type="entry name" value="BTB/POZ_dom"/>
</dbReference>
<sequence length="305" mass="34162">MGATNSACSSFKNSSIQSSESNGYPLPYGMSATTASFHINSSYRTLYDGLLLLVKENKYADLLVICGDDRYPVHRAIVCPRSTFFKEECALQYGERDYASPSKPTKIWIDPSECESHVLAAIFAFLYTLDYKAVGKQCLTFGVPEEVEEESDDHIASGVHTPETSTPSPNESEIGSIDLDDIKRETPTSTSEGRGELPQTNNQLIFHVLVLDAAHKLAIEALVDVAKQKFVTRLRAVQATPELIDCLRHLYGVSNRESLLEVKELATQRAKANFRTLRTFQGWNDLVMDFPEFGAEMLKRFKIMW</sequence>
<feature type="compositionally biased region" description="Polar residues" evidence="1">
    <location>
        <begin position="187"/>
        <end position="197"/>
    </location>
</feature>
<organism evidence="3 4">
    <name type="scientific">Periconia macrospinosa</name>
    <dbReference type="NCBI Taxonomy" id="97972"/>
    <lineage>
        <taxon>Eukaryota</taxon>
        <taxon>Fungi</taxon>
        <taxon>Dikarya</taxon>
        <taxon>Ascomycota</taxon>
        <taxon>Pezizomycotina</taxon>
        <taxon>Dothideomycetes</taxon>
        <taxon>Pleosporomycetidae</taxon>
        <taxon>Pleosporales</taxon>
        <taxon>Massarineae</taxon>
        <taxon>Periconiaceae</taxon>
        <taxon>Periconia</taxon>
    </lineage>
</organism>
<protein>
    <recommendedName>
        <fullName evidence="2">BTB domain-containing protein</fullName>
    </recommendedName>
</protein>
<dbReference type="Proteomes" id="UP000244855">
    <property type="component" value="Unassembled WGS sequence"/>
</dbReference>
<dbReference type="EMBL" id="KZ805453">
    <property type="protein sequence ID" value="PVH96821.1"/>
    <property type="molecule type" value="Genomic_DNA"/>
</dbReference>
<feature type="compositionally biased region" description="Polar residues" evidence="1">
    <location>
        <begin position="162"/>
        <end position="173"/>
    </location>
</feature>
<evidence type="ECO:0000313" key="3">
    <source>
        <dbReference type="EMBL" id="PVH96821.1"/>
    </source>
</evidence>
<reference evidence="3 4" key="1">
    <citation type="journal article" date="2018" name="Sci. Rep.">
        <title>Comparative genomics provides insights into the lifestyle and reveals functional heterogeneity of dark septate endophytic fungi.</title>
        <authorList>
            <person name="Knapp D.G."/>
            <person name="Nemeth J.B."/>
            <person name="Barry K."/>
            <person name="Hainaut M."/>
            <person name="Henrissat B."/>
            <person name="Johnson J."/>
            <person name="Kuo A."/>
            <person name="Lim J.H.P."/>
            <person name="Lipzen A."/>
            <person name="Nolan M."/>
            <person name="Ohm R.A."/>
            <person name="Tamas L."/>
            <person name="Grigoriev I.V."/>
            <person name="Spatafora J.W."/>
            <person name="Nagy L.G."/>
            <person name="Kovacs G.M."/>
        </authorList>
    </citation>
    <scope>NUCLEOTIDE SEQUENCE [LARGE SCALE GENOMIC DNA]</scope>
    <source>
        <strain evidence="3 4">DSE2036</strain>
    </source>
</reference>
<dbReference type="InterPro" id="IPR011333">
    <property type="entry name" value="SKP1/BTB/POZ_sf"/>
</dbReference>
<feature type="region of interest" description="Disordered" evidence="1">
    <location>
        <begin position="1"/>
        <end position="20"/>
    </location>
</feature>
<dbReference type="PANTHER" id="PTHR47843:SF5">
    <property type="entry name" value="BTB_POZ DOMAIN PROTEIN"/>
    <property type="match status" value="1"/>
</dbReference>